<keyword evidence="2" id="KW-1185">Reference proteome</keyword>
<proteinExistence type="predicted"/>
<dbReference type="RefSeq" id="WP_120142657.1">
    <property type="nucleotide sequence ID" value="NZ_CP031933.2"/>
</dbReference>
<protein>
    <submittedName>
        <fullName evidence="1">Uncharacterized protein</fullName>
    </submittedName>
</protein>
<dbReference type="Proteomes" id="UP000267208">
    <property type="component" value="Chromosome"/>
</dbReference>
<evidence type="ECO:0000313" key="2">
    <source>
        <dbReference type="Proteomes" id="UP000267208"/>
    </source>
</evidence>
<dbReference type="EMBL" id="CP031933">
    <property type="protein sequence ID" value="AYE38408.1"/>
    <property type="molecule type" value="Genomic_DNA"/>
</dbReference>
<dbReference type="OrthoDB" id="2312061at2"/>
<dbReference type="KEGG" id="lzh:D1B17_07060"/>
<gene>
    <name evidence="1" type="ORF">D1B17_07060</name>
</gene>
<accession>A0A386PTH7</accession>
<evidence type="ECO:0000313" key="1">
    <source>
        <dbReference type="EMBL" id="AYE38408.1"/>
    </source>
</evidence>
<sequence>MIRPVIYLVHEVSKPNSSPLDHTKKLVATKYYGARVTELNGAQEQLNVFGRQFAKSWVIRFNSPEKADFVGFEGEFNEKTQSPKYSVSQIRNHRNRTTMYVTGTVVKP</sequence>
<name>A0A386PTH7_9LACO</name>
<organism evidence="1 2">
    <name type="scientific">Companilactobacillus zhachilii</name>
    <dbReference type="NCBI Taxonomy" id="2304606"/>
    <lineage>
        <taxon>Bacteria</taxon>
        <taxon>Bacillati</taxon>
        <taxon>Bacillota</taxon>
        <taxon>Bacilli</taxon>
        <taxon>Lactobacillales</taxon>
        <taxon>Lactobacillaceae</taxon>
        <taxon>Companilactobacillus</taxon>
    </lineage>
</organism>
<dbReference type="AlphaFoldDB" id="A0A386PTH7"/>
<reference evidence="2" key="1">
    <citation type="submission" date="2018-08" db="EMBL/GenBank/DDBJ databases">
        <title>Genome of Lactobacillus sp. HBUAS52074.</title>
        <authorList>
            <person name="Guo Z."/>
            <person name="Zhang Z.D."/>
        </authorList>
    </citation>
    <scope>NUCLEOTIDE SEQUENCE [LARGE SCALE GENOMIC DNA]</scope>
    <source>
        <strain evidence="2">HBUAS52074</strain>
    </source>
</reference>